<proteinExistence type="predicted"/>
<evidence type="ECO:0000256" key="3">
    <source>
        <dbReference type="ARBA" id="ARBA00023012"/>
    </source>
</evidence>
<dbReference type="OrthoDB" id="9797605at2"/>
<dbReference type="GO" id="GO:0046983">
    <property type="term" value="F:protein dimerization activity"/>
    <property type="evidence" value="ECO:0007669"/>
    <property type="project" value="InterPro"/>
</dbReference>
<evidence type="ECO:0000256" key="2">
    <source>
        <dbReference type="ARBA" id="ARBA00022777"/>
    </source>
</evidence>
<dbReference type="Gene3D" id="3.30.565.10">
    <property type="entry name" value="Histidine kinase-like ATPase, C-terminal domain"/>
    <property type="match status" value="1"/>
</dbReference>
<dbReference type="AlphaFoldDB" id="A0A5S3VC15"/>
<keyword evidence="4" id="KW-0812">Transmembrane</keyword>
<evidence type="ECO:0000313" key="7">
    <source>
        <dbReference type="Proteomes" id="UP000307217"/>
    </source>
</evidence>
<dbReference type="EMBL" id="PNBX01000024">
    <property type="protein sequence ID" value="TMO69100.1"/>
    <property type="molecule type" value="Genomic_DNA"/>
</dbReference>
<keyword evidence="4" id="KW-1133">Transmembrane helix</keyword>
<dbReference type="PANTHER" id="PTHR24421">
    <property type="entry name" value="NITRATE/NITRITE SENSOR PROTEIN NARX-RELATED"/>
    <property type="match status" value="1"/>
</dbReference>
<dbReference type="Gene3D" id="1.20.5.1930">
    <property type="match status" value="1"/>
</dbReference>
<dbReference type="CDD" id="cd16917">
    <property type="entry name" value="HATPase_UhpB-NarQ-NarX-like"/>
    <property type="match status" value="1"/>
</dbReference>
<comment type="caution">
    <text evidence="6">The sequence shown here is derived from an EMBL/GenBank/DDBJ whole genome shotgun (WGS) entry which is preliminary data.</text>
</comment>
<dbReference type="InterPro" id="IPR036890">
    <property type="entry name" value="HATPase_C_sf"/>
</dbReference>
<accession>A0A5S3VC15</accession>
<keyword evidence="3" id="KW-0902">Two-component regulatory system</keyword>
<reference evidence="6 7" key="1">
    <citation type="submission" date="2018-01" db="EMBL/GenBank/DDBJ databases">
        <authorList>
            <person name="Paulsen S."/>
            <person name="Gram L.K."/>
        </authorList>
    </citation>
    <scope>NUCLEOTIDE SEQUENCE [LARGE SCALE GENOMIC DNA]</scope>
    <source>
        <strain evidence="6 7">S3790</strain>
    </source>
</reference>
<dbReference type="PANTHER" id="PTHR24421:SF59">
    <property type="entry name" value="OXYGEN SENSOR HISTIDINE KINASE NREB"/>
    <property type="match status" value="1"/>
</dbReference>
<dbReference type="Proteomes" id="UP000307217">
    <property type="component" value="Unassembled WGS sequence"/>
</dbReference>
<feature type="transmembrane region" description="Helical" evidence="4">
    <location>
        <begin position="64"/>
        <end position="88"/>
    </location>
</feature>
<feature type="transmembrane region" description="Helical" evidence="4">
    <location>
        <begin position="130"/>
        <end position="147"/>
    </location>
</feature>
<organism evidence="6 7">
    <name type="scientific">Pseudoalteromonas aurantia</name>
    <dbReference type="NCBI Taxonomy" id="43654"/>
    <lineage>
        <taxon>Bacteria</taxon>
        <taxon>Pseudomonadati</taxon>
        <taxon>Pseudomonadota</taxon>
        <taxon>Gammaproteobacteria</taxon>
        <taxon>Alteromonadales</taxon>
        <taxon>Pseudoalteromonadaceae</taxon>
        <taxon>Pseudoalteromonas</taxon>
    </lineage>
</organism>
<dbReference type="SUPFAM" id="SSF55874">
    <property type="entry name" value="ATPase domain of HSP90 chaperone/DNA topoisomerase II/histidine kinase"/>
    <property type="match status" value="1"/>
</dbReference>
<keyword evidence="1" id="KW-0808">Transferase</keyword>
<feature type="domain" description="Signal transduction histidine kinase subgroup 3 dimerisation and phosphoacceptor" evidence="5">
    <location>
        <begin position="182"/>
        <end position="240"/>
    </location>
</feature>
<name>A0A5S3VC15_9GAMM</name>
<dbReference type="GO" id="GO:0000155">
    <property type="term" value="F:phosphorelay sensor kinase activity"/>
    <property type="evidence" value="ECO:0007669"/>
    <property type="project" value="InterPro"/>
</dbReference>
<evidence type="ECO:0000256" key="4">
    <source>
        <dbReference type="SAM" id="Phobius"/>
    </source>
</evidence>
<gene>
    <name evidence="6" type="ORF">CWC19_06610</name>
</gene>
<reference evidence="7" key="2">
    <citation type="submission" date="2019-06" db="EMBL/GenBank/DDBJ databases">
        <title>Co-occurence of chitin degradation, pigmentation and bioactivity in marine Pseudoalteromonas.</title>
        <authorList>
            <person name="Sonnenschein E.C."/>
            <person name="Bech P.K."/>
        </authorList>
    </citation>
    <scope>NUCLEOTIDE SEQUENCE [LARGE SCALE GENOMIC DNA]</scope>
    <source>
        <strain evidence="7">S3790</strain>
    </source>
</reference>
<dbReference type="GO" id="GO:0016020">
    <property type="term" value="C:membrane"/>
    <property type="evidence" value="ECO:0007669"/>
    <property type="project" value="InterPro"/>
</dbReference>
<dbReference type="Pfam" id="PF07730">
    <property type="entry name" value="HisKA_3"/>
    <property type="match status" value="1"/>
</dbReference>
<dbReference type="InterPro" id="IPR011712">
    <property type="entry name" value="Sig_transdc_His_kin_sub3_dim/P"/>
</dbReference>
<keyword evidence="4" id="KW-0472">Membrane</keyword>
<evidence type="ECO:0000313" key="6">
    <source>
        <dbReference type="EMBL" id="TMO69100.1"/>
    </source>
</evidence>
<evidence type="ECO:0000259" key="5">
    <source>
        <dbReference type="Pfam" id="PF07730"/>
    </source>
</evidence>
<feature type="transmembrane region" description="Helical" evidence="4">
    <location>
        <begin position="94"/>
        <end position="118"/>
    </location>
</feature>
<evidence type="ECO:0000256" key="1">
    <source>
        <dbReference type="ARBA" id="ARBA00022679"/>
    </source>
</evidence>
<sequence length="364" mass="40662">MIRVPKSSLTTVLLTWLSVALPSTLGMLETPQLSIIATLHGLFLIAIVAIINDVPNANPRLNHVFIAITIGLVVSLMMISNSYLYLIYSVMMTSIFAFHTPALFCIGYIIFIHSAYLLIQFLIWQSGWDIVNAATFIAFHSFALMLTQKMLSEKKAKEALALSNTQLETAHILLANAAAHDERLRLARELHDDVGHSLTSLIINLDIARRTQDEQQINRCYEQAKVALDTTRNVVSQKRSTDYLDLASTLRNLAENTPRITVVTKIPAQFTCKNLNIAHCILRCCQEALTNTLKYAKATHFTIELTTHPEQLNLHLYDNGQKQIQFTLGNGLIGMHERVEALGGTCNINSTTTGFSIIIRVPYE</sequence>
<dbReference type="InterPro" id="IPR050482">
    <property type="entry name" value="Sensor_HK_TwoCompSys"/>
</dbReference>
<protein>
    <recommendedName>
        <fullName evidence="5">Signal transduction histidine kinase subgroup 3 dimerisation and phosphoacceptor domain-containing protein</fullName>
    </recommendedName>
</protein>
<keyword evidence="2" id="KW-0418">Kinase</keyword>
<feature type="transmembrane region" description="Helical" evidence="4">
    <location>
        <begin position="32"/>
        <end position="52"/>
    </location>
</feature>